<organism evidence="2 3">
    <name type="scientific">Pyrodictium occultum</name>
    <dbReference type="NCBI Taxonomy" id="2309"/>
    <lineage>
        <taxon>Archaea</taxon>
        <taxon>Thermoproteota</taxon>
        <taxon>Thermoprotei</taxon>
        <taxon>Desulfurococcales</taxon>
        <taxon>Pyrodictiaceae</taxon>
        <taxon>Pyrodictium</taxon>
    </lineage>
</organism>
<dbReference type="InterPro" id="IPR002509">
    <property type="entry name" value="NODB_dom"/>
</dbReference>
<accession>A0A0V8RW91</accession>
<dbReference type="InterPro" id="IPR011330">
    <property type="entry name" value="Glyco_hydro/deAcase_b/a-brl"/>
</dbReference>
<dbReference type="Pfam" id="PF01522">
    <property type="entry name" value="Polysacc_deac_1"/>
    <property type="match status" value="1"/>
</dbReference>
<dbReference type="GO" id="GO:0016810">
    <property type="term" value="F:hydrolase activity, acting on carbon-nitrogen (but not peptide) bonds"/>
    <property type="evidence" value="ECO:0007669"/>
    <property type="project" value="InterPro"/>
</dbReference>
<evidence type="ECO:0000313" key="2">
    <source>
        <dbReference type="EMBL" id="KSW12242.1"/>
    </source>
</evidence>
<evidence type="ECO:0000259" key="1">
    <source>
        <dbReference type="PROSITE" id="PS51677"/>
    </source>
</evidence>
<dbReference type="EMBL" id="LNTB01000001">
    <property type="protein sequence ID" value="KSW12242.1"/>
    <property type="molecule type" value="Genomic_DNA"/>
</dbReference>
<keyword evidence="3" id="KW-1185">Reference proteome</keyword>
<dbReference type="OrthoDB" id="10436at2157"/>
<sequence>MTPRVAVISFDVEQDCPPYLDSARGVEEGLPRILELLAEERVRATFFFTAEMARRFPRLARRVVDEGHELGSHGYRHERLDRLPRSEAARVLERSTSILRGYGEVKVFRAPNLKLPENLLPVLAKLGYRVDSSTARYKPPFPRRVEKHGPLVRVPVSVTSSVLRLPWRLQRPLHGALAPPRVYFSHPWEYVDMSREPVRLDCRFNTGEPALELLRRLIRFLRGEGYMLATLCEAVRMLGHDVEC</sequence>
<dbReference type="SUPFAM" id="SSF88713">
    <property type="entry name" value="Glycoside hydrolase/deacetylase"/>
    <property type="match status" value="1"/>
</dbReference>
<evidence type="ECO:0000313" key="3">
    <source>
        <dbReference type="Proteomes" id="UP000053352"/>
    </source>
</evidence>
<dbReference type="Gene3D" id="3.20.20.370">
    <property type="entry name" value="Glycoside hydrolase/deacetylase"/>
    <property type="match status" value="1"/>
</dbReference>
<proteinExistence type="predicted"/>
<dbReference type="GO" id="GO:0005975">
    <property type="term" value="P:carbohydrate metabolic process"/>
    <property type="evidence" value="ECO:0007669"/>
    <property type="project" value="InterPro"/>
</dbReference>
<dbReference type="PROSITE" id="PS51677">
    <property type="entry name" value="NODB"/>
    <property type="match status" value="1"/>
</dbReference>
<dbReference type="RefSeq" id="WP_058370922.1">
    <property type="nucleotide sequence ID" value="NZ_LNTB01000001.1"/>
</dbReference>
<gene>
    <name evidence="2" type="ORF">CF15_05675</name>
</gene>
<protein>
    <submittedName>
        <fullName evidence="2">Polysaccharide deacetylase</fullName>
    </submittedName>
</protein>
<feature type="domain" description="NodB homology" evidence="1">
    <location>
        <begin position="4"/>
        <end position="244"/>
    </location>
</feature>
<dbReference type="PANTHER" id="PTHR47561">
    <property type="entry name" value="POLYSACCHARIDE DEACETYLASE FAMILY PROTEIN (AFU_ORTHOLOGUE AFUA_6G05030)"/>
    <property type="match status" value="1"/>
</dbReference>
<name>A0A0V8RW91_PYROC</name>
<dbReference type="Proteomes" id="UP000053352">
    <property type="component" value="Unassembled WGS sequence"/>
</dbReference>
<dbReference type="PANTHER" id="PTHR47561:SF1">
    <property type="entry name" value="POLYSACCHARIDE DEACETYLASE FAMILY PROTEIN (AFU_ORTHOLOGUE AFUA_6G05030)"/>
    <property type="match status" value="1"/>
</dbReference>
<reference evidence="2 3" key="1">
    <citation type="submission" date="2015-11" db="EMBL/GenBank/DDBJ databases">
        <title>Genome sequence of Pyrodictium occultum PL-19, a marine hyperthermophilic archaeon isolated from Volcano, Italy.</title>
        <authorList>
            <person name="Utturkar S."/>
            <person name="Huber H."/>
            <person name="Leptihn S."/>
            <person name="Brown S."/>
            <person name="Stetter K.O."/>
            <person name="Podar M."/>
        </authorList>
    </citation>
    <scope>NUCLEOTIDE SEQUENCE [LARGE SCALE GENOMIC DNA]</scope>
    <source>
        <strain evidence="2 3">PL-19</strain>
    </source>
</reference>
<dbReference type="STRING" id="2309.CF15_05675"/>
<comment type="caution">
    <text evidence="2">The sequence shown here is derived from an EMBL/GenBank/DDBJ whole genome shotgun (WGS) entry which is preliminary data.</text>
</comment>
<dbReference type="AlphaFoldDB" id="A0A0V8RW91"/>